<sequence>MINNQTMDEPNAGVGGVEPDNNEKGNSDETLQNQPNQTAAHDQDSSTQETSNDDDFMQEAEAGGSDMHSPCVFNFQIICQCWHDRDGV</sequence>
<feature type="compositionally biased region" description="Polar residues" evidence="1">
    <location>
        <begin position="28"/>
        <end position="50"/>
    </location>
</feature>
<feature type="region of interest" description="Disordered" evidence="1">
    <location>
        <begin position="1"/>
        <end position="69"/>
    </location>
</feature>
<accession>A0A392STX2</accession>
<keyword evidence="3" id="KW-1185">Reference proteome</keyword>
<evidence type="ECO:0000256" key="1">
    <source>
        <dbReference type="SAM" id="MobiDB-lite"/>
    </source>
</evidence>
<dbReference type="EMBL" id="LXQA010435421">
    <property type="protein sequence ID" value="MCI51664.1"/>
    <property type="molecule type" value="Genomic_DNA"/>
</dbReference>
<feature type="non-terminal residue" evidence="2">
    <location>
        <position position="88"/>
    </location>
</feature>
<proteinExistence type="predicted"/>
<evidence type="ECO:0000313" key="2">
    <source>
        <dbReference type="EMBL" id="MCI51664.1"/>
    </source>
</evidence>
<dbReference type="AlphaFoldDB" id="A0A392STX2"/>
<comment type="caution">
    <text evidence="2">The sequence shown here is derived from an EMBL/GenBank/DDBJ whole genome shotgun (WGS) entry which is preliminary data.</text>
</comment>
<evidence type="ECO:0000313" key="3">
    <source>
        <dbReference type="Proteomes" id="UP000265520"/>
    </source>
</evidence>
<dbReference type="Proteomes" id="UP000265520">
    <property type="component" value="Unassembled WGS sequence"/>
</dbReference>
<name>A0A392STX2_9FABA</name>
<protein>
    <submittedName>
        <fullName evidence="2">Uncharacterized protein</fullName>
    </submittedName>
</protein>
<reference evidence="2 3" key="1">
    <citation type="journal article" date="2018" name="Front. Plant Sci.">
        <title>Red Clover (Trifolium pratense) and Zigzag Clover (T. medium) - A Picture of Genomic Similarities and Differences.</title>
        <authorList>
            <person name="Dluhosova J."/>
            <person name="Istvanek J."/>
            <person name="Nedelnik J."/>
            <person name="Repkova J."/>
        </authorList>
    </citation>
    <scope>NUCLEOTIDE SEQUENCE [LARGE SCALE GENOMIC DNA]</scope>
    <source>
        <strain evidence="3">cv. 10/8</strain>
        <tissue evidence="2">Leaf</tissue>
    </source>
</reference>
<organism evidence="2 3">
    <name type="scientific">Trifolium medium</name>
    <dbReference type="NCBI Taxonomy" id="97028"/>
    <lineage>
        <taxon>Eukaryota</taxon>
        <taxon>Viridiplantae</taxon>
        <taxon>Streptophyta</taxon>
        <taxon>Embryophyta</taxon>
        <taxon>Tracheophyta</taxon>
        <taxon>Spermatophyta</taxon>
        <taxon>Magnoliopsida</taxon>
        <taxon>eudicotyledons</taxon>
        <taxon>Gunneridae</taxon>
        <taxon>Pentapetalae</taxon>
        <taxon>rosids</taxon>
        <taxon>fabids</taxon>
        <taxon>Fabales</taxon>
        <taxon>Fabaceae</taxon>
        <taxon>Papilionoideae</taxon>
        <taxon>50 kb inversion clade</taxon>
        <taxon>NPAAA clade</taxon>
        <taxon>Hologalegina</taxon>
        <taxon>IRL clade</taxon>
        <taxon>Trifolieae</taxon>
        <taxon>Trifolium</taxon>
    </lineage>
</organism>